<dbReference type="Pfam" id="PF03972">
    <property type="entry name" value="MmgE_PrpD_N"/>
    <property type="match status" value="1"/>
</dbReference>
<dbReference type="GO" id="GO:0016829">
    <property type="term" value="F:lyase activity"/>
    <property type="evidence" value="ECO:0007669"/>
    <property type="project" value="InterPro"/>
</dbReference>
<evidence type="ECO:0000313" key="4">
    <source>
        <dbReference type="EMBL" id="KAF2727234.1"/>
    </source>
</evidence>
<name>A0A9P4QLQ0_9PLEO</name>
<dbReference type="InterPro" id="IPR045337">
    <property type="entry name" value="MmgE_PrpD_C"/>
</dbReference>
<evidence type="ECO:0000259" key="3">
    <source>
        <dbReference type="Pfam" id="PF19305"/>
    </source>
</evidence>
<accession>A0A9P4QLQ0</accession>
<dbReference type="InterPro" id="IPR045336">
    <property type="entry name" value="MmgE_PrpD_N"/>
</dbReference>
<feature type="domain" description="MmgE/PrpD C-terminal" evidence="3">
    <location>
        <begin position="280"/>
        <end position="451"/>
    </location>
</feature>
<dbReference type="InterPro" id="IPR042183">
    <property type="entry name" value="MmgE/PrpD_sf_1"/>
</dbReference>
<sequence>MKGTANGITNEPITDNFVDFVVNTKYESLPPKAILKLKDLIIDHIGVAAGAALGSDSSEGIFKAIQAFSGGMQGNCTVFTKGHGFAPQYAALLNGAFAHSYDFDDTYAAGTVHPGASVIPATLASAEVLGSSGQDALLAIAIGYEVVCRLSRALGAGSYIRGFHNTATTGLFGSVAAISSLRRLPRKVVQDAFGLAGSKAAGSMQFLDNGSWNKRLHPGFAAHDAMLCIALAEQGISGASRIIEGKVGLLHAFSTNASSEGLVTDLGVDWVFPQTALKPYSACRYTHTGIELVAQVAEEARKKLGKDTLPKKMDVRLGPAAFGIVGLTQPNKVHPENLVDAQFSHYYQLAVTWLFGAGIGFSAYDADKFADQRVRAICDRVNCINDPECPVWGTSIDFELEDGTRIHKQMEHPLGEEEHPFSPEQVRGKFKGLVEKVYDGSQIEDVIRAVEVIDRASIRDLTKLL</sequence>
<dbReference type="InterPro" id="IPR005656">
    <property type="entry name" value="MmgE_PrpD"/>
</dbReference>
<evidence type="ECO:0000256" key="1">
    <source>
        <dbReference type="ARBA" id="ARBA00006174"/>
    </source>
</evidence>
<keyword evidence="5" id="KW-1185">Reference proteome</keyword>
<evidence type="ECO:0000259" key="2">
    <source>
        <dbReference type="Pfam" id="PF03972"/>
    </source>
</evidence>
<dbReference type="Pfam" id="PF19305">
    <property type="entry name" value="MmgE_PrpD_C"/>
    <property type="match status" value="1"/>
</dbReference>
<evidence type="ECO:0000313" key="5">
    <source>
        <dbReference type="Proteomes" id="UP000799444"/>
    </source>
</evidence>
<protein>
    <submittedName>
        <fullName evidence="4">2-methylcitrate dehydratase</fullName>
    </submittedName>
</protein>
<dbReference type="PANTHER" id="PTHR16943:SF8">
    <property type="entry name" value="2-METHYLCITRATE DEHYDRATASE"/>
    <property type="match status" value="1"/>
</dbReference>
<feature type="domain" description="MmgE/PrpD N-terminal" evidence="2">
    <location>
        <begin position="16"/>
        <end position="257"/>
    </location>
</feature>
<gene>
    <name evidence="4" type="ORF">EJ04DRAFT_451732</name>
</gene>
<dbReference type="AlphaFoldDB" id="A0A9P4QLQ0"/>
<comment type="similarity">
    <text evidence="1">Belongs to the PrpD family.</text>
</comment>
<proteinExistence type="inferred from homology"/>
<organism evidence="4 5">
    <name type="scientific">Polyplosphaeria fusca</name>
    <dbReference type="NCBI Taxonomy" id="682080"/>
    <lineage>
        <taxon>Eukaryota</taxon>
        <taxon>Fungi</taxon>
        <taxon>Dikarya</taxon>
        <taxon>Ascomycota</taxon>
        <taxon>Pezizomycotina</taxon>
        <taxon>Dothideomycetes</taxon>
        <taxon>Pleosporomycetidae</taxon>
        <taxon>Pleosporales</taxon>
        <taxon>Tetraplosphaeriaceae</taxon>
        <taxon>Polyplosphaeria</taxon>
    </lineage>
</organism>
<dbReference type="EMBL" id="ML996345">
    <property type="protein sequence ID" value="KAF2727234.1"/>
    <property type="molecule type" value="Genomic_DNA"/>
</dbReference>
<dbReference type="Gene3D" id="1.10.4100.10">
    <property type="entry name" value="2-methylcitrate dehydratase PrpD"/>
    <property type="match status" value="1"/>
</dbReference>
<dbReference type="PANTHER" id="PTHR16943">
    <property type="entry name" value="2-METHYLCITRATE DEHYDRATASE-RELATED"/>
    <property type="match status" value="1"/>
</dbReference>
<dbReference type="Gene3D" id="3.30.1330.120">
    <property type="entry name" value="2-methylcitrate dehydratase PrpD"/>
    <property type="match status" value="1"/>
</dbReference>
<dbReference type="Proteomes" id="UP000799444">
    <property type="component" value="Unassembled WGS sequence"/>
</dbReference>
<dbReference type="SUPFAM" id="SSF103378">
    <property type="entry name" value="2-methylcitrate dehydratase PrpD"/>
    <property type="match status" value="1"/>
</dbReference>
<dbReference type="InterPro" id="IPR042188">
    <property type="entry name" value="MmgE/PrpD_sf_2"/>
</dbReference>
<dbReference type="InterPro" id="IPR036148">
    <property type="entry name" value="MmgE/PrpD_sf"/>
</dbReference>
<dbReference type="OrthoDB" id="10267976at2759"/>
<comment type="caution">
    <text evidence="4">The sequence shown here is derived from an EMBL/GenBank/DDBJ whole genome shotgun (WGS) entry which is preliminary data.</text>
</comment>
<reference evidence="4" key="1">
    <citation type="journal article" date="2020" name="Stud. Mycol.">
        <title>101 Dothideomycetes genomes: a test case for predicting lifestyles and emergence of pathogens.</title>
        <authorList>
            <person name="Haridas S."/>
            <person name="Albert R."/>
            <person name="Binder M."/>
            <person name="Bloem J."/>
            <person name="Labutti K."/>
            <person name="Salamov A."/>
            <person name="Andreopoulos B."/>
            <person name="Baker S."/>
            <person name="Barry K."/>
            <person name="Bills G."/>
            <person name="Bluhm B."/>
            <person name="Cannon C."/>
            <person name="Castanera R."/>
            <person name="Culley D."/>
            <person name="Daum C."/>
            <person name="Ezra D."/>
            <person name="Gonzalez J."/>
            <person name="Henrissat B."/>
            <person name="Kuo A."/>
            <person name="Liang C."/>
            <person name="Lipzen A."/>
            <person name="Lutzoni F."/>
            <person name="Magnuson J."/>
            <person name="Mondo S."/>
            <person name="Nolan M."/>
            <person name="Ohm R."/>
            <person name="Pangilinan J."/>
            <person name="Park H.-J."/>
            <person name="Ramirez L."/>
            <person name="Alfaro M."/>
            <person name="Sun H."/>
            <person name="Tritt A."/>
            <person name="Yoshinaga Y."/>
            <person name="Zwiers L.-H."/>
            <person name="Turgeon B."/>
            <person name="Goodwin S."/>
            <person name="Spatafora J."/>
            <person name="Crous P."/>
            <person name="Grigoriev I."/>
        </authorList>
    </citation>
    <scope>NUCLEOTIDE SEQUENCE</scope>
    <source>
        <strain evidence="4">CBS 125425</strain>
    </source>
</reference>